<protein>
    <recommendedName>
        <fullName evidence="2">Retrotransposon gag domain-containing protein</fullName>
    </recommendedName>
</protein>
<name>A0A8S9R404_BRACR</name>
<reference evidence="3" key="1">
    <citation type="submission" date="2019-12" db="EMBL/GenBank/DDBJ databases">
        <title>Genome sequencing and annotation of Brassica cretica.</title>
        <authorList>
            <person name="Studholme D.J."/>
            <person name="Sarris P."/>
        </authorList>
    </citation>
    <scope>NUCLEOTIDE SEQUENCE</scope>
    <source>
        <strain evidence="3">PFS-109/04</strain>
        <tissue evidence="3">Leaf</tissue>
    </source>
</reference>
<sequence length="389" mass="44000">MKFMKLSSQFINKFTRVSTLPAHHTDLIQKVSILKDELLSMGNSKEKFESVFVTAFTFFTHLSLLSLYYCKSNKVIPSHGLHPGYRAISNLTDLDMVETRNQEKMMLELVEEVRTGQERQTNEFRARETTVQLRRWLSDDGPNFSGVKPTPRPPRSTSVPANTPDDRSTPPTNTLTNRLTKLTFPAFDDKEFCDWICRCEQFFDIDNTAPELKVRLAATHMTGKALQWPRNYLAEQFGIFPSWTDYIIALSGRFNGLFDDPLADLVALKQGTDSVEEYLEKFENTRTRLSLPEAHALSIFLTNMNPHLSLHVCQFNPTSLSAAARIASLQESSLAATPQHSYRAPFNPSQQQKSYGALIASWTSRSLKNLVAHLMLSVPCLSLLPTATT</sequence>
<evidence type="ECO:0000313" key="4">
    <source>
        <dbReference type="Proteomes" id="UP000712600"/>
    </source>
</evidence>
<feature type="domain" description="Retrotransposon gag" evidence="2">
    <location>
        <begin position="215"/>
        <end position="305"/>
    </location>
</feature>
<evidence type="ECO:0000313" key="3">
    <source>
        <dbReference type="EMBL" id="KAF3557829.1"/>
    </source>
</evidence>
<gene>
    <name evidence="3" type="ORF">F2Q69_00011776</name>
</gene>
<dbReference type="EMBL" id="QGKX02000996">
    <property type="protein sequence ID" value="KAF3557829.1"/>
    <property type="molecule type" value="Genomic_DNA"/>
</dbReference>
<dbReference type="Proteomes" id="UP000712600">
    <property type="component" value="Unassembled WGS sequence"/>
</dbReference>
<evidence type="ECO:0000256" key="1">
    <source>
        <dbReference type="SAM" id="MobiDB-lite"/>
    </source>
</evidence>
<organism evidence="3 4">
    <name type="scientific">Brassica cretica</name>
    <name type="common">Mustard</name>
    <dbReference type="NCBI Taxonomy" id="69181"/>
    <lineage>
        <taxon>Eukaryota</taxon>
        <taxon>Viridiplantae</taxon>
        <taxon>Streptophyta</taxon>
        <taxon>Embryophyta</taxon>
        <taxon>Tracheophyta</taxon>
        <taxon>Spermatophyta</taxon>
        <taxon>Magnoliopsida</taxon>
        <taxon>eudicotyledons</taxon>
        <taxon>Gunneridae</taxon>
        <taxon>Pentapetalae</taxon>
        <taxon>rosids</taxon>
        <taxon>malvids</taxon>
        <taxon>Brassicales</taxon>
        <taxon>Brassicaceae</taxon>
        <taxon>Brassiceae</taxon>
        <taxon>Brassica</taxon>
    </lineage>
</organism>
<feature type="region of interest" description="Disordered" evidence="1">
    <location>
        <begin position="137"/>
        <end position="176"/>
    </location>
</feature>
<accession>A0A8S9R404</accession>
<dbReference type="AlphaFoldDB" id="A0A8S9R404"/>
<dbReference type="InterPro" id="IPR005162">
    <property type="entry name" value="Retrotrans_gag_dom"/>
</dbReference>
<dbReference type="Pfam" id="PF03732">
    <property type="entry name" value="Retrotrans_gag"/>
    <property type="match status" value="1"/>
</dbReference>
<proteinExistence type="predicted"/>
<evidence type="ECO:0000259" key="2">
    <source>
        <dbReference type="Pfam" id="PF03732"/>
    </source>
</evidence>
<comment type="caution">
    <text evidence="3">The sequence shown here is derived from an EMBL/GenBank/DDBJ whole genome shotgun (WGS) entry which is preliminary data.</text>
</comment>